<dbReference type="InterPro" id="IPR050204">
    <property type="entry name" value="AraC_XylS_family_regulators"/>
</dbReference>
<evidence type="ECO:0000256" key="2">
    <source>
        <dbReference type="ARBA" id="ARBA00023125"/>
    </source>
</evidence>
<evidence type="ECO:0000313" key="6">
    <source>
        <dbReference type="Proteomes" id="UP000005019"/>
    </source>
</evidence>
<dbReference type="PANTHER" id="PTHR46796:SF6">
    <property type="entry name" value="ARAC SUBFAMILY"/>
    <property type="match status" value="1"/>
</dbReference>
<dbReference type="AlphaFoldDB" id="F5RG14"/>
<gene>
    <name evidence="5" type="ORF">METUNv1_03409</name>
</gene>
<dbReference type="GO" id="GO:0043565">
    <property type="term" value="F:sequence-specific DNA binding"/>
    <property type="evidence" value="ECO:0007669"/>
    <property type="project" value="InterPro"/>
</dbReference>
<feature type="domain" description="HTH araC/xylS-type" evidence="4">
    <location>
        <begin position="194"/>
        <end position="292"/>
    </location>
</feature>
<keyword evidence="1" id="KW-0805">Transcription regulation</keyword>
<dbReference type="Pfam" id="PF12833">
    <property type="entry name" value="HTH_18"/>
    <property type="match status" value="1"/>
</dbReference>
<dbReference type="PANTHER" id="PTHR46796">
    <property type="entry name" value="HTH-TYPE TRANSCRIPTIONAL ACTIVATOR RHAS-RELATED"/>
    <property type="match status" value="1"/>
</dbReference>
<dbReference type="GO" id="GO:0003700">
    <property type="term" value="F:DNA-binding transcription factor activity"/>
    <property type="evidence" value="ECO:0007669"/>
    <property type="project" value="InterPro"/>
</dbReference>
<accession>F5RG14</accession>
<keyword evidence="2" id="KW-0238">DNA-binding</keyword>
<sequence length="297" mass="32866">MPNIITPKELPQWVPGRVLSSSDGLGWKGVAHRSYRYAGLDVPIPPLDHFMVVRYSAGSTPMDRCFDARWSRADCRPGDASLLSMSEPSHWHWTRQIDVSHVYLSNGLMSRVAGEVMERPVSEVRLHDVLCTRDPTLLAITDAITGEAVNPEMGGSLYAEALGTQLAVHLLRKYAEVSFRAPIAGGRLSPAQMRRVLDLIEARMHESLSLEDMAEAAGLGVCTFHRRFRATQGRAPHAFVIDQRVKRAQQLLVAGDQAVKEVAASCGFSDQAHMTRVLRARLGVTPAQLRGSRRRQP</sequence>
<dbReference type="PROSITE" id="PS01124">
    <property type="entry name" value="HTH_ARAC_FAMILY_2"/>
    <property type="match status" value="1"/>
</dbReference>
<reference evidence="5 6" key="1">
    <citation type="journal article" date="2011" name="J. Bacteriol.">
        <title>Genome sequence of Methyloversatilis universalis FAM5T, a methylotrophic representative of the order Rhodocyclales.</title>
        <authorList>
            <person name="Kittichotirat W."/>
            <person name="Good N.M."/>
            <person name="Hall R."/>
            <person name="Bringel F."/>
            <person name="Lajus A."/>
            <person name="Medigue C."/>
            <person name="Smalley N.E."/>
            <person name="Beck D."/>
            <person name="Bumgarner R."/>
            <person name="Vuilleumier S."/>
            <person name="Kalyuzhnaya M.G."/>
        </authorList>
    </citation>
    <scope>NUCLEOTIDE SEQUENCE [LARGE SCALE GENOMIC DNA]</scope>
    <source>
        <strain evidence="6">ATCC BAA-1314 / JCM 13912 / FAM5</strain>
    </source>
</reference>
<protein>
    <submittedName>
        <fullName evidence="5">Transcriptional activator</fullName>
    </submittedName>
</protein>
<dbReference type="EMBL" id="AFHG01000057">
    <property type="protein sequence ID" value="EGK70502.1"/>
    <property type="molecule type" value="Genomic_DNA"/>
</dbReference>
<dbReference type="InterPro" id="IPR009057">
    <property type="entry name" value="Homeodomain-like_sf"/>
</dbReference>
<evidence type="ECO:0000259" key="4">
    <source>
        <dbReference type="PROSITE" id="PS01124"/>
    </source>
</evidence>
<evidence type="ECO:0000256" key="1">
    <source>
        <dbReference type="ARBA" id="ARBA00023015"/>
    </source>
</evidence>
<evidence type="ECO:0000313" key="5">
    <source>
        <dbReference type="EMBL" id="EGK70502.1"/>
    </source>
</evidence>
<organism evidence="5 6">
    <name type="scientific">Methyloversatilis universalis (strain ATCC BAA-1314 / DSM 25237 / JCM 13912 / CCUG 52030 / FAM5)</name>
    <dbReference type="NCBI Taxonomy" id="1000565"/>
    <lineage>
        <taxon>Bacteria</taxon>
        <taxon>Pseudomonadati</taxon>
        <taxon>Pseudomonadota</taxon>
        <taxon>Betaproteobacteria</taxon>
        <taxon>Nitrosomonadales</taxon>
        <taxon>Sterolibacteriaceae</taxon>
        <taxon>Methyloversatilis</taxon>
    </lineage>
</organism>
<dbReference type="OrthoDB" id="9816344at2"/>
<dbReference type="eggNOG" id="COG4977">
    <property type="taxonomic scope" value="Bacteria"/>
</dbReference>
<dbReference type="SMART" id="SM00342">
    <property type="entry name" value="HTH_ARAC"/>
    <property type="match status" value="1"/>
</dbReference>
<evidence type="ECO:0000256" key="3">
    <source>
        <dbReference type="ARBA" id="ARBA00023163"/>
    </source>
</evidence>
<name>F5RG14_METUF</name>
<comment type="caution">
    <text evidence="5">The sequence shown here is derived from an EMBL/GenBank/DDBJ whole genome shotgun (WGS) entry which is preliminary data.</text>
</comment>
<dbReference type="RefSeq" id="WP_008063809.1">
    <property type="nucleotide sequence ID" value="NZ_AFHG01000057.1"/>
</dbReference>
<proteinExistence type="predicted"/>
<keyword evidence="3" id="KW-0804">Transcription</keyword>
<dbReference type="SUPFAM" id="SSF46689">
    <property type="entry name" value="Homeodomain-like"/>
    <property type="match status" value="2"/>
</dbReference>
<dbReference type="STRING" id="1000565.METUNv1_03409"/>
<dbReference type="Gene3D" id="1.10.10.60">
    <property type="entry name" value="Homeodomain-like"/>
    <property type="match status" value="1"/>
</dbReference>
<dbReference type="InterPro" id="IPR018060">
    <property type="entry name" value="HTH_AraC"/>
</dbReference>
<keyword evidence="6" id="KW-1185">Reference proteome</keyword>
<dbReference type="Proteomes" id="UP000005019">
    <property type="component" value="Unassembled WGS sequence"/>
</dbReference>